<dbReference type="AlphaFoldDB" id="A0A433CYB9"/>
<dbReference type="Pfam" id="PF10175">
    <property type="entry name" value="MPP6"/>
    <property type="match status" value="1"/>
</dbReference>
<name>A0A433CYB9_9FUNG</name>
<gene>
    <name evidence="1" type="ORF">BC936DRAFT_136971</name>
</gene>
<comment type="caution">
    <text evidence="1">The sequence shown here is derived from an EMBL/GenBank/DDBJ whole genome shotgun (WGS) entry which is preliminary data.</text>
</comment>
<proteinExistence type="predicted"/>
<dbReference type="EMBL" id="RBNI01010655">
    <property type="protein sequence ID" value="RUP43586.1"/>
    <property type="molecule type" value="Genomic_DNA"/>
</dbReference>
<organism evidence="1 2">
    <name type="scientific">Jimgerdemannia flammicorona</name>
    <dbReference type="NCBI Taxonomy" id="994334"/>
    <lineage>
        <taxon>Eukaryota</taxon>
        <taxon>Fungi</taxon>
        <taxon>Fungi incertae sedis</taxon>
        <taxon>Mucoromycota</taxon>
        <taxon>Mucoromycotina</taxon>
        <taxon>Endogonomycetes</taxon>
        <taxon>Endogonales</taxon>
        <taxon>Endogonaceae</taxon>
        <taxon>Jimgerdemannia</taxon>
    </lineage>
</organism>
<sequence>MSDIHKKNLSSKLMAMKFMKRQQERELNQKREQEQQRVITEAQWVIEYEGAEIEKPKLQVEYESSYMAFEYKATVGRRSFGNFNPEIEKKLDEAASPTREAQERPNVDEDDMRHFANKSGISASSVMTRPQSAQPAKKRRYPKEDDGSGPRTNKQSKVQEDADRWAFKKPE</sequence>
<dbReference type="PANTHER" id="PTHR13582:SF0">
    <property type="entry name" value="M-PHASE PHOSPHOPROTEIN 6"/>
    <property type="match status" value="1"/>
</dbReference>
<dbReference type="GO" id="GO:0000460">
    <property type="term" value="P:maturation of 5.8S rRNA"/>
    <property type="evidence" value="ECO:0007669"/>
    <property type="project" value="TreeGrafter"/>
</dbReference>
<dbReference type="PANTHER" id="PTHR13582">
    <property type="entry name" value="M-PHASE PHOSPHOPROTEIN 6"/>
    <property type="match status" value="1"/>
</dbReference>
<evidence type="ECO:0000313" key="1">
    <source>
        <dbReference type="EMBL" id="RUP43586.1"/>
    </source>
</evidence>
<reference evidence="1 2" key="1">
    <citation type="journal article" date="2018" name="New Phytol.">
        <title>Phylogenomics of Endogonaceae and evolution of mycorrhizas within Mucoromycota.</title>
        <authorList>
            <person name="Chang Y."/>
            <person name="Desiro A."/>
            <person name="Na H."/>
            <person name="Sandor L."/>
            <person name="Lipzen A."/>
            <person name="Clum A."/>
            <person name="Barry K."/>
            <person name="Grigoriev I.V."/>
            <person name="Martin F.M."/>
            <person name="Stajich J.E."/>
            <person name="Smith M.E."/>
            <person name="Bonito G."/>
            <person name="Spatafora J.W."/>
        </authorList>
    </citation>
    <scope>NUCLEOTIDE SEQUENCE [LARGE SCALE GENOMIC DNA]</scope>
    <source>
        <strain evidence="1 2">GMNB39</strain>
    </source>
</reference>
<dbReference type="Proteomes" id="UP000268093">
    <property type="component" value="Unassembled WGS sequence"/>
</dbReference>
<keyword evidence="2" id="KW-1185">Reference proteome</keyword>
<accession>A0A433CYB9</accession>
<evidence type="ECO:0000313" key="2">
    <source>
        <dbReference type="Proteomes" id="UP000268093"/>
    </source>
</evidence>
<dbReference type="InterPro" id="IPR019324">
    <property type="entry name" value="MPP6"/>
</dbReference>
<protein>
    <submittedName>
        <fullName evidence="1">Uncharacterized protein</fullName>
    </submittedName>
</protein>